<organism evidence="7 8">
    <name type="scientific">Eiseniibacteriota bacterium</name>
    <dbReference type="NCBI Taxonomy" id="2212470"/>
    <lineage>
        <taxon>Bacteria</taxon>
        <taxon>Candidatus Eiseniibacteriota</taxon>
    </lineage>
</organism>
<keyword evidence="7" id="KW-0723">Serine/threonine-protein kinase</keyword>
<evidence type="ECO:0000259" key="6">
    <source>
        <dbReference type="PROSITE" id="PS50011"/>
    </source>
</evidence>
<dbReference type="Pfam" id="PF00069">
    <property type="entry name" value="Pkinase"/>
    <property type="match status" value="1"/>
</dbReference>
<dbReference type="AlphaFoldDB" id="A0A956NFQ0"/>
<dbReference type="Gene3D" id="3.30.200.20">
    <property type="entry name" value="Phosphorylase Kinase, domain 1"/>
    <property type="match status" value="1"/>
</dbReference>
<feature type="region of interest" description="Disordered" evidence="5">
    <location>
        <begin position="397"/>
        <end position="459"/>
    </location>
</feature>
<dbReference type="PANTHER" id="PTHR43289">
    <property type="entry name" value="MITOGEN-ACTIVATED PROTEIN KINASE KINASE KINASE 20-RELATED"/>
    <property type="match status" value="1"/>
</dbReference>
<name>A0A956NFQ0_UNCEI</name>
<evidence type="ECO:0000256" key="4">
    <source>
        <dbReference type="ARBA" id="ARBA00022840"/>
    </source>
</evidence>
<evidence type="ECO:0000256" key="2">
    <source>
        <dbReference type="ARBA" id="ARBA00022741"/>
    </source>
</evidence>
<protein>
    <submittedName>
        <fullName evidence="7">Serine/threonine protein kinase</fullName>
    </submittedName>
</protein>
<dbReference type="GO" id="GO:0005524">
    <property type="term" value="F:ATP binding"/>
    <property type="evidence" value="ECO:0007669"/>
    <property type="project" value="UniProtKB-KW"/>
</dbReference>
<evidence type="ECO:0000256" key="3">
    <source>
        <dbReference type="ARBA" id="ARBA00022777"/>
    </source>
</evidence>
<dbReference type="InterPro" id="IPR000719">
    <property type="entry name" value="Prot_kinase_dom"/>
</dbReference>
<accession>A0A956NFQ0</accession>
<dbReference type="CDD" id="cd14014">
    <property type="entry name" value="STKc_PknB_like"/>
    <property type="match status" value="1"/>
</dbReference>
<dbReference type="Proteomes" id="UP000739538">
    <property type="component" value="Unassembled WGS sequence"/>
</dbReference>
<keyword evidence="2" id="KW-0547">Nucleotide-binding</keyword>
<feature type="domain" description="Protein kinase" evidence="6">
    <location>
        <begin position="101"/>
        <end position="389"/>
    </location>
</feature>
<sequence>MGGRALSTRLEELLRQCESLSQPERKALLSSVESDHPSLAASVLGLLTLSTVLHSTDPESEWIAPDAAEAGVWPAGGDSNGGRRRADSPFLDNGTILGGRYQIVEYLASGGMGRVYRANDLDLDVPLAIKTLRPEVARDSRSLRRFKQEVLLARSVSHRNVCRIFDLGRDEERGLVFLTMEYLPGTTLAQHLRLHGPPEAEQALSWVRQMADALDAAHRSGIVHLDFKSGNVMLVPDAGGSRVVVTDFGLAVAVQQGTPFEDDVERDTRLASEAVEGASDAPGPAPLRRPPIVGTPAYMSPELVRGDSIGPAADLYALGVVLFEMCTGRLPFRHPTPRDVVLAHLTEEPPNPSALASVDKSWETTILRLLSKEPVKRFREVQEVVLALEGRGVADSGAKYALPGASDQRRPRSSVRRSFSSKFSTRVPSGRTRTGRAFPSGPTDSVISTDRSRGALFAR</sequence>
<dbReference type="EMBL" id="JAGQHS010000137">
    <property type="protein sequence ID" value="MCA9758021.1"/>
    <property type="molecule type" value="Genomic_DNA"/>
</dbReference>
<keyword evidence="4" id="KW-0067">ATP-binding</keyword>
<feature type="compositionally biased region" description="Low complexity" evidence="5">
    <location>
        <begin position="416"/>
        <end position="427"/>
    </location>
</feature>
<dbReference type="PANTHER" id="PTHR43289:SF6">
    <property type="entry name" value="SERINE_THREONINE-PROTEIN KINASE NEKL-3"/>
    <property type="match status" value="1"/>
</dbReference>
<dbReference type="PROSITE" id="PS50011">
    <property type="entry name" value="PROTEIN_KINASE_DOM"/>
    <property type="match status" value="1"/>
</dbReference>
<proteinExistence type="predicted"/>
<dbReference type="PROSITE" id="PS00108">
    <property type="entry name" value="PROTEIN_KINASE_ST"/>
    <property type="match status" value="1"/>
</dbReference>
<evidence type="ECO:0000313" key="8">
    <source>
        <dbReference type="Proteomes" id="UP000739538"/>
    </source>
</evidence>
<reference evidence="7" key="2">
    <citation type="journal article" date="2021" name="Microbiome">
        <title>Successional dynamics and alternative stable states in a saline activated sludge microbial community over 9 years.</title>
        <authorList>
            <person name="Wang Y."/>
            <person name="Ye J."/>
            <person name="Ju F."/>
            <person name="Liu L."/>
            <person name="Boyd J.A."/>
            <person name="Deng Y."/>
            <person name="Parks D.H."/>
            <person name="Jiang X."/>
            <person name="Yin X."/>
            <person name="Woodcroft B.J."/>
            <person name="Tyson G.W."/>
            <person name="Hugenholtz P."/>
            <person name="Polz M.F."/>
            <person name="Zhang T."/>
        </authorList>
    </citation>
    <scope>NUCLEOTIDE SEQUENCE</scope>
    <source>
        <strain evidence="7">HKST-UBA02</strain>
    </source>
</reference>
<reference evidence="7" key="1">
    <citation type="submission" date="2020-04" db="EMBL/GenBank/DDBJ databases">
        <authorList>
            <person name="Zhang T."/>
        </authorList>
    </citation>
    <scope>NUCLEOTIDE SEQUENCE</scope>
    <source>
        <strain evidence="7">HKST-UBA02</strain>
    </source>
</reference>
<evidence type="ECO:0000256" key="1">
    <source>
        <dbReference type="ARBA" id="ARBA00022679"/>
    </source>
</evidence>
<evidence type="ECO:0000256" key="5">
    <source>
        <dbReference type="SAM" id="MobiDB-lite"/>
    </source>
</evidence>
<evidence type="ECO:0000313" key="7">
    <source>
        <dbReference type="EMBL" id="MCA9758021.1"/>
    </source>
</evidence>
<dbReference type="GO" id="GO:0004674">
    <property type="term" value="F:protein serine/threonine kinase activity"/>
    <property type="evidence" value="ECO:0007669"/>
    <property type="project" value="UniProtKB-KW"/>
</dbReference>
<dbReference type="InterPro" id="IPR011009">
    <property type="entry name" value="Kinase-like_dom_sf"/>
</dbReference>
<keyword evidence="3 7" id="KW-0418">Kinase</keyword>
<keyword evidence="1" id="KW-0808">Transferase</keyword>
<dbReference type="InterPro" id="IPR008271">
    <property type="entry name" value="Ser/Thr_kinase_AS"/>
</dbReference>
<gene>
    <name evidence="7" type="ORF">KDA27_19670</name>
</gene>
<dbReference type="Gene3D" id="1.10.510.10">
    <property type="entry name" value="Transferase(Phosphotransferase) domain 1"/>
    <property type="match status" value="1"/>
</dbReference>
<dbReference type="SUPFAM" id="SSF56112">
    <property type="entry name" value="Protein kinase-like (PK-like)"/>
    <property type="match status" value="1"/>
</dbReference>
<comment type="caution">
    <text evidence="7">The sequence shown here is derived from an EMBL/GenBank/DDBJ whole genome shotgun (WGS) entry which is preliminary data.</text>
</comment>